<evidence type="ECO:0000313" key="4">
    <source>
        <dbReference type="Proteomes" id="UP001329825"/>
    </source>
</evidence>
<evidence type="ECO:0000313" key="3">
    <source>
        <dbReference type="EMBL" id="WRT68863.1"/>
    </source>
</evidence>
<dbReference type="GeneID" id="87957974"/>
<feature type="compositionally biased region" description="Polar residues" evidence="1">
    <location>
        <begin position="1"/>
        <end position="10"/>
    </location>
</feature>
<evidence type="ECO:0000256" key="1">
    <source>
        <dbReference type="SAM" id="MobiDB-lite"/>
    </source>
</evidence>
<accession>A0ABZ1D4Y2</accession>
<keyword evidence="2" id="KW-0472">Membrane</keyword>
<reference evidence="3 4" key="1">
    <citation type="submission" date="2024-01" db="EMBL/GenBank/DDBJ databases">
        <title>Comparative genomics of Cryptococcus and Kwoniella reveals pathogenesis evolution and contrasting modes of karyotype evolution via chromosome fusion or intercentromeric recombination.</title>
        <authorList>
            <person name="Coelho M.A."/>
            <person name="David-Palma M."/>
            <person name="Shea T."/>
            <person name="Bowers K."/>
            <person name="McGinley-Smith S."/>
            <person name="Mohammad A.W."/>
            <person name="Gnirke A."/>
            <person name="Yurkov A.M."/>
            <person name="Nowrousian M."/>
            <person name="Sun S."/>
            <person name="Cuomo C.A."/>
            <person name="Heitman J."/>
        </authorList>
    </citation>
    <scope>NUCLEOTIDE SEQUENCE [LARGE SCALE GENOMIC DNA]</scope>
    <source>
        <strain evidence="3">CBS 11374</strain>
    </source>
</reference>
<gene>
    <name evidence="3" type="ORF">IL334_005844</name>
</gene>
<dbReference type="PANTHER" id="PTHR37848">
    <property type="entry name" value="EXPRESSED PROTEIN"/>
    <property type="match status" value="1"/>
</dbReference>
<organism evidence="3 4">
    <name type="scientific">Kwoniella shivajii</name>
    <dbReference type="NCBI Taxonomy" id="564305"/>
    <lineage>
        <taxon>Eukaryota</taxon>
        <taxon>Fungi</taxon>
        <taxon>Dikarya</taxon>
        <taxon>Basidiomycota</taxon>
        <taxon>Agaricomycotina</taxon>
        <taxon>Tremellomycetes</taxon>
        <taxon>Tremellales</taxon>
        <taxon>Cryptococcaceae</taxon>
        <taxon>Kwoniella</taxon>
    </lineage>
</organism>
<sequence length="501" mass="56657">MTPDTKQSLPPFSAEEELDIPPPSYDSALATSTTNQPDAGSSTSRPAEERVIPHHLLHLFSGPPNGEPPIGRDYVPPEQIKKISWQQKGLVIESSDPQLSDPNVMYDFIRAQSMVPPTSKIRCKGAHLEISQIEQHVIEDGVRTFKRKGESYQAIDFDFTIDLTEIIHHPSNRNNVHLRSISSFAPTIRGLHDLRYGASYAPDARTSPRHGGYEPVDSDAQYGATDIGRKATAPELSENEAWNTFRLKKGIPGWVKMQDIPEFWDTRPGSKLPSISLDSDAESARSGIDDYPSLRQWCQVYCKDSGIFKEFWMYKGLYGWDIENLQNAIKNAILSTGYQSNYLTVTSEVTPPAVVIRPNNIFSRAINHGFIYFLSWITLIWPMIWILKRVFPRFLGAPWGVAYVNYGLKCYPALPSTYPMETISQAQDRLPSLYKFHPELPKNPTLQYGPKGVHYLLGRKEGEWFREWEERIRMGVRMKHRGELQGGVVGDTNVGVGLDGY</sequence>
<keyword evidence="2" id="KW-1133">Transmembrane helix</keyword>
<feature type="compositionally biased region" description="Polar residues" evidence="1">
    <location>
        <begin position="29"/>
        <end position="45"/>
    </location>
</feature>
<name>A0ABZ1D4Y2_9TREE</name>
<dbReference type="Proteomes" id="UP001329825">
    <property type="component" value="Chromosome 8"/>
</dbReference>
<feature type="transmembrane region" description="Helical" evidence="2">
    <location>
        <begin position="369"/>
        <end position="387"/>
    </location>
</feature>
<dbReference type="PANTHER" id="PTHR37848:SF1">
    <property type="entry name" value="SUN DOMAIN-CONTAINING PROTEIN"/>
    <property type="match status" value="1"/>
</dbReference>
<protein>
    <submittedName>
        <fullName evidence="3">Uncharacterized protein</fullName>
    </submittedName>
</protein>
<dbReference type="EMBL" id="CP141888">
    <property type="protein sequence ID" value="WRT68863.1"/>
    <property type="molecule type" value="Genomic_DNA"/>
</dbReference>
<proteinExistence type="predicted"/>
<dbReference type="RefSeq" id="XP_062793602.1">
    <property type="nucleotide sequence ID" value="XM_062937551.1"/>
</dbReference>
<feature type="region of interest" description="Disordered" evidence="1">
    <location>
        <begin position="1"/>
        <end position="48"/>
    </location>
</feature>
<keyword evidence="2" id="KW-0812">Transmembrane</keyword>
<evidence type="ECO:0000256" key="2">
    <source>
        <dbReference type="SAM" id="Phobius"/>
    </source>
</evidence>
<keyword evidence="4" id="KW-1185">Reference proteome</keyword>